<comment type="subcellular location">
    <subcellularLocation>
        <location evidence="1">Cell envelope</location>
    </subcellularLocation>
</comment>
<dbReference type="Gene3D" id="3.40.50.2300">
    <property type="match status" value="2"/>
</dbReference>
<comment type="caution">
    <text evidence="8">The sequence shown here is derived from an EMBL/GenBank/DDBJ whole genome shotgun (WGS) entry which is preliminary data.</text>
</comment>
<keyword evidence="9" id="KW-1185">Reference proteome</keyword>
<dbReference type="GO" id="GO:0030246">
    <property type="term" value="F:carbohydrate binding"/>
    <property type="evidence" value="ECO:0007669"/>
    <property type="project" value="InterPro"/>
</dbReference>
<name>A0A8I0A9D9_9FIRM</name>
<evidence type="ECO:0000256" key="1">
    <source>
        <dbReference type="ARBA" id="ARBA00004196"/>
    </source>
</evidence>
<sequence length="294" mass="32383">MMTKFTEYAADKEEATGVAINVEVMDASQSQLTQNEQVKSLIEKGCDVICVNLVDRTEPTTITDLAENKQVPIIFFNRELVAEDLERWSELYYVGADALQSGVLEGELAANAFKTNAKMDKNGDGICQYVVLEGEAGHQDSIVRTEYSVNTLIENGVEAEKLGYAMANWNRAQAQTKTAALLTQFSGKIELIIANNDDMALRAIDALRDSQIPREDWPGVVGIDGTDAGLLAVENGEMLGTVYNDKEGQAREMLNLAFAIATNGDKDSIPLIDGKYVRTPYHKVTQENVEDYKK</sequence>
<keyword evidence="3" id="KW-0479">Metal-binding</keyword>
<dbReference type="EMBL" id="JACOOT010000017">
    <property type="protein sequence ID" value="MBC5650949.1"/>
    <property type="molecule type" value="Genomic_DNA"/>
</dbReference>
<evidence type="ECO:0000259" key="7">
    <source>
        <dbReference type="Pfam" id="PF13407"/>
    </source>
</evidence>
<evidence type="ECO:0000256" key="5">
    <source>
        <dbReference type="ARBA" id="ARBA00034323"/>
    </source>
</evidence>
<evidence type="ECO:0000313" key="9">
    <source>
        <dbReference type="Proteomes" id="UP000652847"/>
    </source>
</evidence>
<dbReference type="InterPro" id="IPR025997">
    <property type="entry name" value="SBP_2_dom"/>
</dbReference>
<evidence type="ECO:0000313" key="8">
    <source>
        <dbReference type="EMBL" id="MBC5650949.1"/>
    </source>
</evidence>
<dbReference type="PANTHER" id="PTHR46847:SF1">
    <property type="entry name" value="D-ALLOSE-BINDING PERIPLASMIC PROTEIN-RELATED"/>
    <property type="match status" value="1"/>
</dbReference>
<comment type="similarity">
    <text evidence="2">Belongs to the bacterial solute-binding protein 2 family.</text>
</comment>
<dbReference type="GO" id="GO:0046872">
    <property type="term" value="F:metal ion binding"/>
    <property type="evidence" value="ECO:0007669"/>
    <property type="project" value="UniProtKB-KW"/>
</dbReference>
<dbReference type="PANTHER" id="PTHR46847">
    <property type="entry name" value="D-ALLOSE-BINDING PERIPLASMIC PROTEIN-RELATED"/>
    <property type="match status" value="1"/>
</dbReference>
<evidence type="ECO:0000256" key="2">
    <source>
        <dbReference type="ARBA" id="ARBA00007639"/>
    </source>
</evidence>
<dbReference type="SUPFAM" id="SSF53822">
    <property type="entry name" value="Periplasmic binding protein-like I"/>
    <property type="match status" value="1"/>
</dbReference>
<dbReference type="Pfam" id="PF13407">
    <property type="entry name" value="Peripla_BP_4"/>
    <property type="match status" value="1"/>
</dbReference>
<dbReference type="Proteomes" id="UP000652847">
    <property type="component" value="Unassembled WGS sequence"/>
</dbReference>
<protein>
    <recommendedName>
        <fullName evidence="6">D-galactose/methyl-galactoside binding periplasmic protein MglB</fullName>
    </recommendedName>
</protein>
<reference evidence="8 9" key="1">
    <citation type="submission" date="2020-08" db="EMBL/GenBank/DDBJ databases">
        <title>Genome public.</title>
        <authorList>
            <person name="Liu C."/>
            <person name="Sun Q."/>
        </authorList>
    </citation>
    <scope>NUCLEOTIDE SEQUENCE [LARGE SCALE GENOMIC DNA]</scope>
    <source>
        <strain evidence="8 9">BX17</strain>
    </source>
</reference>
<evidence type="ECO:0000256" key="3">
    <source>
        <dbReference type="ARBA" id="ARBA00022723"/>
    </source>
</evidence>
<keyword evidence="4" id="KW-0732">Signal</keyword>
<dbReference type="InterPro" id="IPR044085">
    <property type="entry name" value="MglB-like_PBP1"/>
</dbReference>
<organism evidence="8 9">
    <name type="scientific">Blautia segnis</name>
    <dbReference type="NCBI Taxonomy" id="2763030"/>
    <lineage>
        <taxon>Bacteria</taxon>
        <taxon>Bacillati</taxon>
        <taxon>Bacillota</taxon>
        <taxon>Clostridia</taxon>
        <taxon>Lachnospirales</taxon>
        <taxon>Lachnospiraceae</taxon>
        <taxon>Blautia</taxon>
    </lineage>
</organism>
<dbReference type="InterPro" id="IPR028082">
    <property type="entry name" value="Peripla_BP_I"/>
</dbReference>
<dbReference type="AlphaFoldDB" id="A0A8I0A9D9"/>
<gene>
    <name evidence="8" type="ORF">H8S54_07500</name>
</gene>
<dbReference type="GO" id="GO:0030313">
    <property type="term" value="C:cell envelope"/>
    <property type="evidence" value="ECO:0007669"/>
    <property type="project" value="UniProtKB-SubCell"/>
</dbReference>
<feature type="domain" description="Periplasmic binding protein" evidence="7">
    <location>
        <begin position="5"/>
        <end position="262"/>
    </location>
</feature>
<evidence type="ECO:0000256" key="6">
    <source>
        <dbReference type="ARBA" id="ARBA00034344"/>
    </source>
</evidence>
<evidence type="ECO:0000256" key="4">
    <source>
        <dbReference type="ARBA" id="ARBA00022729"/>
    </source>
</evidence>
<dbReference type="CDD" id="cd01539">
    <property type="entry name" value="PBP1_GGBP"/>
    <property type="match status" value="1"/>
</dbReference>
<comment type="subunit">
    <text evidence="5">The ABC transporter complex is composed of one ATP-binding protein (MglA), two transmembrane proteins (MglC) and a solute-binding protein (MglB).</text>
</comment>
<proteinExistence type="inferred from homology"/>
<accession>A0A8I0A9D9</accession>